<sequence length="376" mass="40152">MTSPTLYVDVHILQDLPPSNINRDDNGTPKQAVYGGVSRLRVSSQAWKRAVRLEFAADLPKEATGVRTRRLTQLFTAELAERGLPESDATVLAAEAVKSLGITAGKKGDLSYLLFFSRGQLDTMASAVAAAAGDLTQSKTIDKAMLALGLKETLRAGHSLDVALFGRMVADLADLNVDAASQVAHAISTHAAKTQFDYFTAVDDEQEEAETGAGMIGTVEFNSATMYRFATVAAPQLAANLGDHAAAFDGVARFIRAFALSMPTGHQTSFAARTRPALVLVVVRQDQPVNLVSAFERPVWPGQQGVMAGSQEALADFYQTEVQRWGDQPALVVASYNAVDDKGHEKLVAAFGPSRPLDEVIEAVGGVLRGLGRDHD</sequence>
<comment type="caution">
    <text evidence="1">The sequence shown here is derived from an EMBL/GenBank/DDBJ whole genome shotgun (WGS) entry which is preliminary data.</text>
</comment>
<protein>
    <submittedName>
        <fullName evidence="1">Type I-E CRISPR-associated protein Cas7/Cse4/CasC</fullName>
    </submittedName>
</protein>
<reference evidence="1" key="1">
    <citation type="submission" date="2020-10" db="EMBL/GenBank/DDBJ databases">
        <title>Connecting structure to function with the recovery of over 1000 high-quality activated sludge metagenome-assembled genomes encoding full-length rRNA genes using long-read sequencing.</title>
        <authorList>
            <person name="Singleton C.M."/>
            <person name="Petriglieri F."/>
            <person name="Kristensen J.M."/>
            <person name="Kirkegaard R.H."/>
            <person name="Michaelsen T.Y."/>
            <person name="Andersen M.H."/>
            <person name="Karst S.M."/>
            <person name="Dueholm M.S."/>
            <person name="Nielsen P.H."/>
            <person name="Albertsen M."/>
        </authorList>
    </citation>
    <scope>NUCLEOTIDE SEQUENCE</scope>
    <source>
        <strain evidence="1">Ribe_18-Q3-R11-54_MAXAC.001</strain>
    </source>
</reference>
<dbReference type="AlphaFoldDB" id="A0A9D7T933"/>
<dbReference type="Proteomes" id="UP000886632">
    <property type="component" value="Unassembled WGS sequence"/>
</dbReference>
<accession>A0A9D7T933</accession>
<dbReference type="EMBL" id="JADKGK010000020">
    <property type="protein sequence ID" value="MBL0004685.1"/>
    <property type="molecule type" value="Genomic_DNA"/>
</dbReference>
<dbReference type="NCBIfam" id="TIGR01869">
    <property type="entry name" value="casC_Cse4"/>
    <property type="match status" value="1"/>
</dbReference>
<dbReference type="InterPro" id="IPR010148">
    <property type="entry name" value="CRISPR-assoc_prot_CT1975"/>
</dbReference>
<name>A0A9D7T933_9MICO</name>
<dbReference type="Pfam" id="PF09344">
    <property type="entry name" value="Cas_CT1975"/>
    <property type="match status" value="1"/>
</dbReference>
<evidence type="ECO:0000313" key="1">
    <source>
        <dbReference type="EMBL" id="MBL0004685.1"/>
    </source>
</evidence>
<evidence type="ECO:0000313" key="2">
    <source>
        <dbReference type="Proteomes" id="UP000886632"/>
    </source>
</evidence>
<gene>
    <name evidence="1" type="primary">cas7e</name>
    <name evidence="1" type="ORF">IPP00_12075</name>
</gene>
<organism evidence="1 2">
    <name type="scientific">Candidatus Phosphoribacter hodrii</name>
    <dbReference type="NCBI Taxonomy" id="2953743"/>
    <lineage>
        <taxon>Bacteria</taxon>
        <taxon>Bacillati</taxon>
        <taxon>Actinomycetota</taxon>
        <taxon>Actinomycetes</taxon>
        <taxon>Micrococcales</taxon>
        <taxon>Dermatophilaceae</taxon>
        <taxon>Candidatus Phosphoribacter</taxon>
    </lineage>
</organism>
<proteinExistence type="predicted"/>